<evidence type="ECO:0000313" key="3">
    <source>
        <dbReference type="Proteomes" id="UP000789901"/>
    </source>
</evidence>
<organism evidence="2 3">
    <name type="scientific">Gigaspora margarita</name>
    <dbReference type="NCBI Taxonomy" id="4874"/>
    <lineage>
        <taxon>Eukaryota</taxon>
        <taxon>Fungi</taxon>
        <taxon>Fungi incertae sedis</taxon>
        <taxon>Mucoromycota</taxon>
        <taxon>Glomeromycotina</taxon>
        <taxon>Glomeromycetes</taxon>
        <taxon>Diversisporales</taxon>
        <taxon>Gigasporaceae</taxon>
        <taxon>Gigaspora</taxon>
    </lineage>
</organism>
<reference evidence="2 3" key="1">
    <citation type="submission" date="2021-06" db="EMBL/GenBank/DDBJ databases">
        <authorList>
            <person name="Kallberg Y."/>
            <person name="Tangrot J."/>
            <person name="Rosling A."/>
        </authorList>
    </citation>
    <scope>NUCLEOTIDE SEQUENCE [LARGE SCALE GENOMIC DNA]</scope>
    <source>
        <strain evidence="2 3">120-4 pot B 10/14</strain>
    </source>
</reference>
<dbReference type="EMBL" id="CAJVQB010022159">
    <property type="protein sequence ID" value="CAG8798904.1"/>
    <property type="molecule type" value="Genomic_DNA"/>
</dbReference>
<accession>A0ABN7VU10</accession>
<feature type="non-terminal residue" evidence="2">
    <location>
        <position position="1"/>
    </location>
</feature>
<sequence length="66" mass="7775">NEQTSDHLAVCFADKETWKRLEEEIAGKTGIKNSDQQKHTRESTKNVPNKRNNKYRCEEEIRTSRP</sequence>
<feature type="compositionally biased region" description="Basic and acidic residues" evidence="1">
    <location>
        <begin position="55"/>
        <end position="66"/>
    </location>
</feature>
<dbReference type="Proteomes" id="UP000789901">
    <property type="component" value="Unassembled WGS sequence"/>
</dbReference>
<feature type="region of interest" description="Disordered" evidence="1">
    <location>
        <begin position="26"/>
        <end position="66"/>
    </location>
</feature>
<protein>
    <submittedName>
        <fullName evidence="2">39929_t:CDS:1</fullName>
    </submittedName>
</protein>
<evidence type="ECO:0000313" key="2">
    <source>
        <dbReference type="EMBL" id="CAG8798904.1"/>
    </source>
</evidence>
<keyword evidence="3" id="KW-1185">Reference proteome</keyword>
<gene>
    <name evidence="2" type="ORF">GMARGA_LOCUS22691</name>
</gene>
<feature type="compositionally biased region" description="Basic and acidic residues" evidence="1">
    <location>
        <begin position="35"/>
        <end position="44"/>
    </location>
</feature>
<comment type="caution">
    <text evidence="2">The sequence shown here is derived from an EMBL/GenBank/DDBJ whole genome shotgun (WGS) entry which is preliminary data.</text>
</comment>
<name>A0ABN7VU10_GIGMA</name>
<proteinExistence type="predicted"/>
<evidence type="ECO:0000256" key="1">
    <source>
        <dbReference type="SAM" id="MobiDB-lite"/>
    </source>
</evidence>